<dbReference type="InterPro" id="IPR048136">
    <property type="entry name" value="STM3941-like"/>
</dbReference>
<feature type="transmembrane region" description="Helical" evidence="1">
    <location>
        <begin position="20"/>
        <end position="38"/>
    </location>
</feature>
<name>A0A558C3V7_9BACT</name>
<keyword evidence="1" id="KW-1133">Transmembrane helix</keyword>
<proteinExistence type="predicted"/>
<evidence type="ECO:0000313" key="3">
    <source>
        <dbReference type="Proteomes" id="UP000317624"/>
    </source>
</evidence>
<reference evidence="2 3" key="1">
    <citation type="submission" date="2019-07" db="EMBL/GenBank/DDBJ databases">
        <title>Hymenobacter sp. straun FUR1 Genome sequencing and assembly.</title>
        <authorList>
            <person name="Chhetri G."/>
        </authorList>
    </citation>
    <scope>NUCLEOTIDE SEQUENCE [LARGE SCALE GENOMIC DNA]</scope>
    <source>
        <strain evidence="2 3">Fur1</strain>
    </source>
</reference>
<accession>A0A558C3V7</accession>
<evidence type="ECO:0000256" key="1">
    <source>
        <dbReference type="SAM" id="Phobius"/>
    </source>
</evidence>
<dbReference type="EMBL" id="VMRJ01000001">
    <property type="protein sequence ID" value="TVT43458.1"/>
    <property type="molecule type" value="Genomic_DNA"/>
</dbReference>
<dbReference type="NCBIfam" id="NF041635">
    <property type="entry name" value="STM3941_fam"/>
    <property type="match status" value="1"/>
</dbReference>
<gene>
    <name evidence="2" type="ORF">FNT36_05060</name>
</gene>
<dbReference type="Proteomes" id="UP000317624">
    <property type="component" value="Unassembled WGS sequence"/>
</dbReference>
<dbReference type="AlphaFoldDB" id="A0A558C3V7"/>
<evidence type="ECO:0000313" key="2">
    <source>
        <dbReference type="EMBL" id="TVT43458.1"/>
    </source>
</evidence>
<protein>
    <submittedName>
        <fullName evidence="2">Uncharacterized protein</fullName>
    </submittedName>
</protein>
<organism evidence="2 3">
    <name type="scientific">Hymenobacter setariae</name>
    <dbReference type="NCBI Taxonomy" id="2594794"/>
    <lineage>
        <taxon>Bacteria</taxon>
        <taxon>Pseudomonadati</taxon>
        <taxon>Bacteroidota</taxon>
        <taxon>Cytophagia</taxon>
        <taxon>Cytophagales</taxon>
        <taxon>Hymenobacteraceae</taxon>
        <taxon>Hymenobacter</taxon>
    </lineage>
</organism>
<dbReference type="RefSeq" id="WP_144844971.1">
    <property type="nucleotide sequence ID" value="NZ_VMRJ01000001.1"/>
</dbReference>
<feature type="transmembrane region" description="Helical" evidence="1">
    <location>
        <begin position="44"/>
        <end position="65"/>
    </location>
</feature>
<comment type="caution">
    <text evidence="2">The sequence shown here is derived from an EMBL/GenBank/DDBJ whole genome shotgun (WGS) entry which is preliminary data.</text>
</comment>
<keyword evidence="1" id="KW-0472">Membrane</keyword>
<keyword evidence="1" id="KW-0812">Transmembrane</keyword>
<keyword evidence="3" id="KW-1185">Reference proteome</keyword>
<dbReference type="PROSITE" id="PS51257">
    <property type="entry name" value="PROKAR_LIPOPROTEIN"/>
    <property type="match status" value="1"/>
</dbReference>
<sequence length="187" mass="21375">MKAIRLPLVYYNSIVANSLYGLFGLLILLGCFAILHGGDPRARWIVWLWIIGLGNQVLPVIWRIFDRTPQFTITISSVIDHARRAREIFWIDVKEASLWDNRDGTYIFLEIINAEKYLSQLSPLQRRRGMTSVGKKLDLLGFLPMQRRLKKCSKAFALDFTGVKADSNEVLAIIQSLISQARENAPQ</sequence>